<sequence length="259" mass="27340">MSQISHSQFSPGTFAPWPQRASIARMICAQALIEAKLFLRHGEQQLLSLIIPAGFLIGLTFIDILGVSDPVSEVFPFSLALAGMSAGFTGQAIAVAFDRRYGALKRIGASGVPSWTIIFGKVVAVLGVAAIQTLILLTLALVLGWRTNPLYFLGAIPILILGVMAFTALGLALGGRLSSEMVLATANLAWFLLLGAAAYAMFRTGGDPHPMLSIIPSVAFAEAVKAALSGDVAWADIFSLAVWTALASTVATKLFRFTM</sequence>
<evidence type="ECO:0000313" key="9">
    <source>
        <dbReference type="Proteomes" id="UP000035368"/>
    </source>
</evidence>
<proteinExistence type="predicted"/>
<dbReference type="PATRIC" id="fig|1050174.4.peg.1355"/>
<dbReference type="Pfam" id="PF12698">
    <property type="entry name" value="ABC2_membrane_3"/>
    <property type="match status" value="1"/>
</dbReference>
<reference evidence="8 9" key="1">
    <citation type="submission" date="2015-05" db="EMBL/GenBank/DDBJ databases">
        <title>Complete genome sequence of Corynebacterium epidermidicanis DSM 45586, isolated from the skin of a dog suffering from pruritus.</title>
        <authorList>
            <person name="Ruckert C."/>
            <person name="Albersmeier A."/>
            <person name="Winkler A."/>
            <person name="Tauch A."/>
        </authorList>
    </citation>
    <scope>NUCLEOTIDE SEQUENCE [LARGE SCALE GENOMIC DNA]</scope>
    <source>
        <strain evidence="8 9">DSM 45586</strain>
    </source>
</reference>
<evidence type="ECO:0000256" key="5">
    <source>
        <dbReference type="ARBA" id="ARBA00023251"/>
    </source>
</evidence>
<comment type="subcellular location">
    <subcellularLocation>
        <location evidence="1">Membrane</location>
        <topology evidence="1">Multi-pass membrane protein</topology>
    </subcellularLocation>
</comment>
<dbReference type="PIRSF" id="PIRSF006648">
    <property type="entry name" value="DrrB"/>
    <property type="match status" value="1"/>
</dbReference>
<keyword evidence="2 6" id="KW-0812">Transmembrane</keyword>
<evidence type="ECO:0000313" key="8">
    <source>
        <dbReference type="EMBL" id="AKK03201.1"/>
    </source>
</evidence>
<dbReference type="GO" id="GO:0140359">
    <property type="term" value="F:ABC-type transporter activity"/>
    <property type="evidence" value="ECO:0007669"/>
    <property type="project" value="InterPro"/>
</dbReference>
<dbReference type="AlphaFoldDB" id="A0A0G3GPT2"/>
<dbReference type="KEGG" id="cei:CEPID_06715"/>
<evidence type="ECO:0000256" key="2">
    <source>
        <dbReference type="ARBA" id="ARBA00022692"/>
    </source>
</evidence>
<name>A0A0G3GPT2_9CORY</name>
<gene>
    <name evidence="8" type="ORF">CEPID_06715</name>
</gene>
<feature type="domain" description="ABC-2 type transporter transmembrane" evidence="7">
    <location>
        <begin position="79"/>
        <end position="247"/>
    </location>
</feature>
<evidence type="ECO:0000259" key="7">
    <source>
        <dbReference type="Pfam" id="PF12698"/>
    </source>
</evidence>
<dbReference type="InterPro" id="IPR013525">
    <property type="entry name" value="ABC2_TM"/>
</dbReference>
<dbReference type="InterPro" id="IPR000412">
    <property type="entry name" value="ABC_2_transport"/>
</dbReference>
<protein>
    <submittedName>
        <fullName evidence="8">ABC-2 family transporter protein</fullName>
    </submittedName>
</protein>
<keyword evidence="3 6" id="KW-1133">Transmembrane helix</keyword>
<dbReference type="STRING" id="1050174.CEPID_06715"/>
<feature type="transmembrane region" description="Helical" evidence="6">
    <location>
        <begin position="181"/>
        <end position="202"/>
    </location>
</feature>
<feature type="transmembrane region" description="Helical" evidence="6">
    <location>
        <begin position="118"/>
        <end position="145"/>
    </location>
</feature>
<accession>A0A0G3GPT2</accession>
<organism evidence="8 9">
    <name type="scientific">Corynebacterium epidermidicanis</name>
    <dbReference type="NCBI Taxonomy" id="1050174"/>
    <lineage>
        <taxon>Bacteria</taxon>
        <taxon>Bacillati</taxon>
        <taxon>Actinomycetota</taxon>
        <taxon>Actinomycetes</taxon>
        <taxon>Mycobacteriales</taxon>
        <taxon>Corynebacteriaceae</taxon>
        <taxon>Corynebacterium</taxon>
    </lineage>
</organism>
<keyword evidence="4 6" id="KW-0472">Membrane</keyword>
<keyword evidence="9" id="KW-1185">Reference proteome</keyword>
<dbReference type="PANTHER" id="PTHR43229:SF2">
    <property type="entry name" value="NODULATION PROTEIN J"/>
    <property type="match status" value="1"/>
</dbReference>
<evidence type="ECO:0000256" key="1">
    <source>
        <dbReference type="ARBA" id="ARBA00004141"/>
    </source>
</evidence>
<dbReference type="OrthoDB" id="160207at2"/>
<keyword evidence="5" id="KW-0046">Antibiotic resistance</keyword>
<evidence type="ECO:0000256" key="4">
    <source>
        <dbReference type="ARBA" id="ARBA00023136"/>
    </source>
</evidence>
<dbReference type="EMBL" id="CP011541">
    <property type="protein sequence ID" value="AKK03201.1"/>
    <property type="molecule type" value="Genomic_DNA"/>
</dbReference>
<dbReference type="PANTHER" id="PTHR43229">
    <property type="entry name" value="NODULATION PROTEIN J"/>
    <property type="match status" value="1"/>
</dbReference>
<dbReference type="RefSeq" id="WP_047240269.1">
    <property type="nucleotide sequence ID" value="NZ_CP011541.1"/>
</dbReference>
<dbReference type="GO" id="GO:0043190">
    <property type="term" value="C:ATP-binding cassette (ABC) transporter complex"/>
    <property type="evidence" value="ECO:0007669"/>
    <property type="project" value="InterPro"/>
</dbReference>
<dbReference type="Proteomes" id="UP000035368">
    <property type="component" value="Chromosome"/>
</dbReference>
<feature type="transmembrane region" description="Helical" evidence="6">
    <location>
        <begin position="151"/>
        <end position="174"/>
    </location>
</feature>
<evidence type="ECO:0000256" key="6">
    <source>
        <dbReference type="SAM" id="Phobius"/>
    </source>
</evidence>
<dbReference type="InterPro" id="IPR051784">
    <property type="entry name" value="Nod_factor_ABC_transporter"/>
</dbReference>
<feature type="transmembrane region" description="Helical" evidence="6">
    <location>
        <begin position="74"/>
        <end position="97"/>
    </location>
</feature>
<feature type="transmembrane region" description="Helical" evidence="6">
    <location>
        <begin position="46"/>
        <end position="68"/>
    </location>
</feature>
<dbReference type="GO" id="GO:0046677">
    <property type="term" value="P:response to antibiotic"/>
    <property type="evidence" value="ECO:0007669"/>
    <property type="project" value="UniProtKB-KW"/>
</dbReference>
<feature type="transmembrane region" description="Helical" evidence="6">
    <location>
        <begin position="237"/>
        <end position="255"/>
    </location>
</feature>
<evidence type="ECO:0000256" key="3">
    <source>
        <dbReference type="ARBA" id="ARBA00022989"/>
    </source>
</evidence>